<feature type="domain" description="Zona occludens toxin N-terminal" evidence="1">
    <location>
        <begin position="2"/>
        <end position="153"/>
    </location>
</feature>
<geneLocation type="plasmid" evidence="3">
    <name>p1</name>
</geneLocation>
<keyword evidence="3" id="KW-0614">Plasmid</keyword>
<reference evidence="3" key="2">
    <citation type="submission" date="2021-10" db="EMBL/GenBank/DDBJ databases">
        <title>Complete genome sequences of five Ralstonia solancearum strains isolated from sunflower.</title>
        <authorList>
            <person name="She X."/>
            <person name="He Z."/>
        </authorList>
    </citation>
    <scope>NUCLEOTIDE SEQUENCE</scope>
    <source>
        <strain evidence="3">RS638</strain>
        <plasmid evidence="3">p1</plasmid>
    </source>
</reference>
<evidence type="ECO:0000259" key="1">
    <source>
        <dbReference type="Pfam" id="PF05707"/>
    </source>
</evidence>
<dbReference type="InterPro" id="IPR008900">
    <property type="entry name" value="Zot_N"/>
</dbReference>
<dbReference type="EMBL" id="CP085044">
    <property type="protein sequence ID" value="UZF17381.1"/>
    <property type="molecule type" value="Genomic_DNA"/>
</dbReference>
<dbReference type="Gene3D" id="3.40.50.300">
    <property type="entry name" value="P-loop containing nucleotide triphosphate hydrolases"/>
    <property type="match status" value="1"/>
</dbReference>
<evidence type="ECO:0000313" key="2">
    <source>
        <dbReference type="EMBL" id="CUV55167.1"/>
    </source>
</evidence>
<proteinExistence type="predicted"/>
<organism evidence="2">
    <name type="scientific">Ralstonia solanacearum</name>
    <name type="common">Pseudomonas solanacearum</name>
    <dbReference type="NCBI Taxonomy" id="305"/>
    <lineage>
        <taxon>Bacteria</taxon>
        <taxon>Pseudomonadati</taxon>
        <taxon>Pseudomonadota</taxon>
        <taxon>Betaproteobacteria</taxon>
        <taxon>Burkholderiales</taxon>
        <taxon>Burkholderiaceae</taxon>
        <taxon>Ralstonia</taxon>
        <taxon>Ralstonia solanacearum species complex</taxon>
    </lineage>
</organism>
<gene>
    <name evidence="3" type="ORF">LH706_25885</name>
    <name evidence="2" type="ORF">RUN215_v1_440013</name>
</gene>
<dbReference type="InterPro" id="IPR027417">
    <property type="entry name" value="P-loop_NTPase"/>
</dbReference>
<sequence>MAIYLIEGKLGAGKSLVSAGIMRDALVRGVPVGTNIDLNLCELVGIKSKLARVVRLPDKPSVEHLRALGKGNASYDERRNGVIVLDELATWLNARTFADKRRQEVLDWLLHSRKLGWDLYLLCQNIEQVDKQLRTAIVEYRVTCRRLDRIGIPVLGPIVKLATFGLVNPRLPQIHMAVVRYGTEANAVVADRWMYRAKDLYKAYDTRQVFVDDPEQAPFSYLPPFYTHGWKRVRRCFSVRARLEEGRRLWGLHEAGLVSYEEWRQMMRQMARLI</sequence>
<reference evidence="2" key="1">
    <citation type="submission" date="2015-10" db="EMBL/GenBank/DDBJ databases">
        <authorList>
            <person name="Gilbert D.G."/>
        </authorList>
    </citation>
    <scope>NUCLEOTIDE SEQUENCE</scope>
    <source>
        <strain evidence="2">Phyl III-seqv23</strain>
    </source>
</reference>
<dbReference type="Pfam" id="PF05707">
    <property type="entry name" value="Zot"/>
    <property type="match status" value="1"/>
</dbReference>
<name>A0A0S4WUG1_RALSL</name>
<dbReference type="EMBL" id="LN899820">
    <property type="protein sequence ID" value="CUV55167.1"/>
    <property type="molecule type" value="Genomic_DNA"/>
</dbReference>
<evidence type="ECO:0000313" key="3">
    <source>
        <dbReference type="EMBL" id="UZF17381.1"/>
    </source>
</evidence>
<accession>A0A0S4WUG1</accession>
<dbReference type="AlphaFoldDB" id="A0A0S4WUG1"/>
<protein>
    <submittedName>
        <fullName evidence="2">Zonular occludens toxin</fullName>
    </submittedName>
</protein>